<keyword evidence="4" id="KW-1185">Reference proteome</keyword>
<dbReference type="EMBL" id="BAABFO010000005">
    <property type="protein sequence ID" value="GAA4328752.1"/>
    <property type="molecule type" value="Genomic_DNA"/>
</dbReference>
<evidence type="ECO:0008006" key="5">
    <source>
        <dbReference type="Google" id="ProtNLM"/>
    </source>
</evidence>
<evidence type="ECO:0000256" key="2">
    <source>
        <dbReference type="SAM" id="SignalP"/>
    </source>
</evidence>
<dbReference type="Proteomes" id="UP001501671">
    <property type="component" value="Unassembled WGS sequence"/>
</dbReference>
<sequence>MKSKSTLMISALCAALALAGCGGGDDGGSADNGGDNGGNDGGNNGGDNGGGTPTSQFTQKDGNWTFTLPASGTSLCYDFDTESEVAGCTGSNWDLKITSSGATATLWTNSGVSGPGRGGAFGGPFDHTWTELQSYQSATVDPESGETLPSAVYTADTAASVFTGTNDIQSAAFEYDLTGDHRLYPNFRVFLITTDSSATTLGAGVYALQITGYYGGPGGATSGYPSFRWVEQTGGATVQEASVNATGGWVYYDLANKQEVGEDGPWQIAFNRYNVKLNGGTSGSGTVAGFVSKTPAGFYDADNKPIVAKFTSTTNLSDTLPDLTGTQTGPARASAWVKDSTASILNPAAQGSYPNPLDYGWYKYYPTAEAAGAAGLGSVAHVIAPNPDNGTLIRSGEGNSYARIHLTGITYADPTNASSAQTWKFEYDVQPE</sequence>
<feature type="chain" id="PRO_5045911424" description="Heme-binding HmuY-like protein" evidence="2">
    <location>
        <begin position="20"/>
        <end position="432"/>
    </location>
</feature>
<protein>
    <recommendedName>
        <fullName evidence="5">Heme-binding HmuY-like protein</fullName>
    </recommendedName>
</protein>
<dbReference type="Pfam" id="PF14064">
    <property type="entry name" value="HmuY"/>
    <property type="match status" value="1"/>
</dbReference>
<dbReference type="PROSITE" id="PS51257">
    <property type="entry name" value="PROKAR_LIPOPROTEIN"/>
    <property type="match status" value="1"/>
</dbReference>
<proteinExistence type="predicted"/>
<reference evidence="4" key="1">
    <citation type="journal article" date="2019" name="Int. J. Syst. Evol. Microbiol.">
        <title>The Global Catalogue of Microorganisms (GCM) 10K type strain sequencing project: providing services to taxonomists for standard genome sequencing and annotation.</title>
        <authorList>
            <consortium name="The Broad Institute Genomics Platform"/>
            <consortium name="The Broad Institute Genome Sequencing Center for Infectious Disease"/>
            <person name="Wu L."/>
            <person name="Ma J."/>
        </authorList>
    </citation>
    <scope>NUCLEOTIDE SEQUENCE [LARGE SCALE GENOMIC DNA]</scope>
    <source>
        <strain evidence="4">JCM 17666</strain>
    </source>
</reference>
<gene>
    <name evidence="3" type="ORF">GCM10023144_14870</name>
</gene>
<feature type="signal peptide" evidence="2">
    <location>
        <begin position="1"/>
        <end position="19"/>
    </location>
</feature>
<name>A0ABP8GR68_9BURK</name>
<evidence type="ECO:0000313" key="3">
    <source>
        <dbReference type="EMBL" id="GAA4328752.1"/>
    </source>
</evidence>
<organism evidence="3 4">
    <name type="scientific">Pigmentiphaga soli</name>
    <dbReference type="NCBI Taxonomy" id="1007095"/>
    <lineage>
        <taxon>Bacteria</taxon>
        <taxon>Pseudomonadati</taxon>
        <taxon>Pseudomonadota</taxon>
        <taxon>Betaproteobacteria</taxon>
        <taxon>Burkholderiales</taxon>
        <taxon>Alcaligenaceae</taxon>
        <taxon>Pigmentiphaga</taxon>
    </lineage>
</organism>
<dbReference type="CDD" id="cd12105">
    <property type="entry name" value="HmuY"/>
    <property type="match status" value="1"/>
</dbReference>
<evidence type="ECO:0000313" key="4">
    <source>
        <dbReference type="Proteomes" id="UP001501671"/>
    </source>
</evidence>
<dbReference type="InterPro" id="IPR025921">
    <property type="entry name" value="HmuY"/>
</dbReference>
<comment type="caution">
    <text evidence="3">The sequence shown here is derived from an EMBL/GenBank/DDBJ whole genome shotgun (WGS) entry which is preliminary data.</text>
</comment>
<feature type="region of interest" description="Disordered" evidence="1">
    <location>
        <begin position="32"/>
        <end position="61"/>
    </location>
</feature>
<feature type="compositionally biased region" description="Gly residues" evidence="1">
    <location>
        <begin position="32"/>
        <end position="52"/>
    </location>
</feature>
<keyword evidence="2" id="KW-0732">Signal</keyword>
<dbReference type="RefSeq" id="WP_345247876.1">
    <property type="nucleotide sequence ID" value="NZ_BAABFO010000005.1"/>
</dbReference>
<accession>A0ABP8GR68</accession>
<evidence type="ECO:0000256" key="1">
    <source>
        <dbReference type="SAM" id="MobiDB-lite"/>
    </source>
</evidence>